<dbReference type="OrthoDB" id="174266at2"/>
<keyword evidence="3" id="KW-1185">Reference proteome</keyword>
<feature type="transmembrane region" description="Helical" evidence="1">
    <location>
        <begin position="1200"/>
        <end position="1225"/>
    </location>
</feature>
<name>A0A0B3RY00_9RHOB</name>
<dbReference type="Gene3D" id="3.30.70.1440">
    <property type="entry name" value="Multidrug efflux transporter AcrB pore domain"/>
    <property type="match status" value="1"/>
</dbReference>
<dbReference type="GO" id="GO:0042910">
    <property type="term" value="F:xenobiotic transmembrane transporter activity"/>
    <property type="evidence" value="ECO:0007669"/>
    <property type="project" value="TreeGrafter"/>
</dbReference>
<feature type="transmembrane region" description="Helical" evidence="1">
    <location>
        <begin position="1109"/>
        <end position="1134"/>
    </location>
</feature>
<dbReference type="SUPFAM" id="SSF82866">
    <property type="entry name" value="Multidrug efflux transporter AcrB transmembrane domain"/>
    <property type="match status" value="2"/>
</dbReference>
<feature type="transmembrane region" description="Helical" evidence="1">
    <location>
        <begin position="1033"/>
        <end position="1057"/>
    </location>
</feature>
<feature type="transmembrane region" description="Helical" evidence="1">
    <location>
        <begin position="504"/>
        <end position="529"/>
    </location>
</feature>
<organism evidence="2 3">
    <name type="scientific">Mameliella alba</name>
    <dbReference type="NCBI Taxonomy" id="561184"/>
    <lineage>
        <taxon>Bacteria</taxon>
        <taxon>Pseudomonadati</taxon>
        <taxon>Pseudomonadota</taxon>
        <taxon>Alphaproteobacteria</taxon>
        <taxon>Rhodobacterales</taxon>
        <taxon>Roseobacteraceae</taxon>
        <taxon>Mameliella</taxon>
    </lineage>
</organism>
<dbReference type="SUPFAM" id="SSF82693">
    <property type="entry name" value="Multidrug efflux transporter AcrB pore domain, PN1, PN2, PC1 and PC2 subdomains"/>
    <property type="match status" value="1"/>
</dbReference>
<dbReference type="SUPFAM" id="SSF82714">
    <property type="entry name" value="Multidrug efflux transporter AcrB TolC docking domain, DN and DC subdomains"/>
    <property type="match status" value="2"/>
</dbReference>
<dbReference type="PRINTS" id="PR00702">
    <property type="entry name" value="ACRIFLAVINRP"/>
</dbReference>
<feature type="transmembrane region" description="Helical" evidence="1">
    <location>
        <begin position="21"/>
        <end position="38"/>
    </location>
</feature>
<evidence type="ECO:0000313" key="3">
    <source>
        <dbReference type="Proteomes" id="UP000030960"/>
    </source>
</evidence>
<sequence length="1235" mass="131821">MARALPSAAGGIFGYFVRHPTVANLLLVIMLAAGILAVPNMRAQFFPDIIIDEIDVSVRWDGAGAEDVDAAIVQVLEPALLAVEGVIASSAVSREGRAAIELEFEPGWDIARAADDVQQAVDAITTLPEDADEPSVRRGGWRDRVTDLVITGPVGVDQLARFADELVVRLFAEGVTQTTIRGLAAPQTVIEVPVQNLIAHDVTMREIADAIAAEVQADPAGDVAGAGARVRTGIEKRSADAIADIVLRSNPDGSSLTVGDVALIRVEGIDRERSYFVGENRAISIRVDRSAEGDAIGIQATVEEVAAELTAVLPEGVKIDLIRTRSEYITGRLNILIDNAVTGLALVVMLLFLFLNTRTAFWVAAGIPTALLSAIALMYVAGLTINMISLFALIITLGIVVDDAIVVGEHADHLARRGQGPFDAAENAARRMALPVFSATITTVIAFFGLTAIGGRFGDMISDIPFTVIVVLIASLVECFLILPNHMAHALKPRVQRGTRWWRVGLGVVGVTLVAVLAVALLTLAMLALPAVVAALWGLAGAVLGAITTAQGAAVDLRGAIWGQLPVLAGGLALLVAAAIALRLVVMSRDERAPVLRMLSDGGIDMASILVNRGFRWIRERLFRPFMRGIVAGRYVVFALLVVALATQVTSFIRGDVTWRFFNSPEQGSVTGNFAMSPTATRADTIEQMRLFQKAADELGREYEDRYGRNPLDYVLAEIGGNAGRSLPGADTKDPEQLGAISIELIEADLRPYSSFAFVGELQERVERHPLAETISFRGWRGGPGGDSLDVQFYGASSEVLKSAAEDLKEAVLRFPEVSAVEDNLSYDKDELILELTPQGLALGFDIDGLGRVLRNRLGGIEAATYPDGPRSAEIRVELPEGELTADFMERMQLRTPGGAYVPLADIVRVERRTGFSTIRRENGLRVVSVTGDISEDDAARAEEVVKALREEILPQIAETRQVDYRLAGLAEQESDFLTDARNGLIMVLLGIYLVLAWVFASWTRPFVVMAIVPFGLVGAIYGHALWDVPLSMFTVVGLLGMTGIIINDSIVLVTQIDEYAKDRGLIPSIIDGASDRLRAVFLTTATTVLGLAPLLYESSSQAQFLKPTVITLVYGLGFGVVLVLLIVPALVAIQHDMGQQFAALKKGLRFRGAGLRGVLVAALIAILGWLAATLGYTGVTGAPMPGLPALGGVSPEVSALGLFLLGAVAVPLAIYMGGGIVMLWRRGARAKAGA</sequence>
<dbReference type="STRING" id="561184.SAMN05216376_11091"/>
<dbReference type="GO" id="GO:0005886">
    <property type="term" value="C:plasma membrane"/>
    <property type="evidence" value="ECO:0007669"/>
    <property type="project" value="TreeGrafter"/>
</dbReference>
<feature type="transmembrane region" description="Helical" evidence="1">
    <location>
        <begin position="535"/>
        <end position="555"/>
    </location>
</feature>
<keyword evidence="1" id="KW-1133">Transmembrane helix</keyword>
<gene>
    <name evidence="2" type="ORF">OA50_02471</name>
</gene>
<feature type="transmembrane region" description="Helical" evidence="1">
    <location>
        <begin position="1155"/>
        <end position="1180"/>
    </location>
</feature>
<keyword evidence="1" id="KW-0812">Transmembrane</keyword>
<dbReference type="InterPro" id="IPR001036">
    <property type="entry name" value="Acrflvin-R"/>
</dbReference>
<dbReference type="EMBL" id="JSUQ01000009">
    <property type="protein sequence ID" value="KHQ52927.1"/>
    <property type="molecule type" value="Genomic_DNA"/>
</dbReference>
<dbReference type="PANTHER" id="PTHR32063">
    <property type="match status" value="1"/>
</dbReference>
<feature type="transmembrane region" description="Helical" evidence="1">
    <location>
        <begin position="333"/>
        <end position="354"/>
    </location>
</feature>
<feature type="transmembrane region" description="Helical" evidence="1">
    <location>
        <begin position="464"/>
        <end position="483"/>
    </location>
</feature>
<dbReference type="PANTHER" id="PTHR32063:SF33">
    <property type="entry name" value="RND SUPERFAMILY EFFLUX PUMP PERMEASE COMPONENT"/>
    <property type="match status" value="1"/>
</dbReference>
<dbReference type="Gene3D" id="3.30.70.1430">
    <property type="entry name" value="Multidrug efflux transporter AcrB pore domain"/>
    <property type="match status" value="2"/>
</dbReference>
<protein>
    <submittedName>
        <fullName evidence="2">Transporter, AcrB/AcrD/AcrF family protein</fullName>
    </submittedName>
</protein>
<dbReference type="Proteomes" id="UP000030960">
    <property type="component" value="Unassembled WGS sequence"/>
</dbReference>
<feature type="transmembrane region" description="Helical" evidence="1">
    <location>
        <begin position="1008"/>
        <end position="1027"/>
    </location>
</feature>
<dbReference type="PATRIC" id="fig|1515334.3.peg.2488"/>
<feature type="transmembrane region" description="Helical" evidence="1">
    <location>
        <begin position="361"/>
        <end position="381"/>
    </location>
</feature>
<dbReference type="AlphaFoldDB" id="A0A0B3RY00"/>
<proteinExistence type="predicted"/>
<dbReference type="Gene3D" id="1.20.1640.10">
    <property type="entry name" value="Multidrug efflux transporter AcrB transmembrane domain"/>
    <property type="match status" value="4"/>
</dbReference>
<evidence type="ECO:0000256" key="1">
    <source>
        <dbReference type="SAM" id="Phobius"/>
    </source>
</evidence>
<keyword evidence="1" id="KW-0472">Membrane</keyword>
<dbReference type="InterPro" id="IPR027463">
    <property type="entry name" value="AcrB_DN_DC_subdom"/>
</dbReference>
<evidence type="ECO:0000313" key="2">
    <source>
        <dbReference type="EMBL" id="KHQ52927.1"/>
    </source>
</evidence>
<comment type="caution">
    <text evidence="2">The sequence shown here is derived from an EMBL/GenBank/DDBJ whole genome shotgun (WGS) entry which is preliminary data.</text>
</comment>
<reference evidence="2 3" key="1">
    <citation type="submission" date="2014-10" db="EMBL/GenBank/DDBJ databases">
        <title>Genome sequence of Ponticoccus sp. strain UMTAT08 isolated from clonal culture of toxic dinoflagellate Alexandrium tamiyavanichii.</title>
        <authorList>
            <person name="Gan H.Y."/>
            <person name="Muhd D.-D."/>
            <person name="Mohd Noor M.E."/>
            <person name="Yeong Y.S."/>
            <person name="Usup G."/>
        </authorList>
    </citation>
    <scope>NUCLEOTIDE SEQUENCE [LARGE SCALE GENOMIC DNA]</scope>
    <source>
        <strain evidence="2 3">UMTAT08</strain>
    </source>
</reference>
<dbReference type="Gene3D" id="3.30.70.1320">
    <property type="entry name" value="Multidrug efflux transporter AcrB pore domain like"/>
    <property type="match status" value="1"/>
</dbReference>
<dbReference type="RefSeq" id="WP_043141611.1">
    <property type="nucleotide sequence ID" value="NZ_JSUQ01000009.1"/>
</dbReference>
<feature type="transmembrane region" description="Helical" evidence="1">
    <location>
        <begin position="984"/>
        <end position="1001"/>
    </location>
</feature>
<accession>A0A0B3RY00</accession>
<feature type="transmembrane region" description="Helical" evidence="1">
    <location>
        <begin position="567"/>
        <end position="586"/>
    </location>
</feature>
<dbReference type="Pfam" id="PF00873">
    <property type="entry name" value="ACR_tran"/>
    <property type="match status" value="2"/>
</dbReference>
<dbReference type="Gene3D" id="3.30.2090.10">
    <property type="entry name" value="Multidrug efflux transporter AcrB TolC docking domain, DN and DC subdomains"/>
    <property type="match status" value="2"/>
</dbReference>
<feature type="transmembrane region" description="Helical" evidence="1">
    <location>
        <begin position="1078"/>
        <end position="1097"/>
    </location>
</feature>
<feature type="transmembrane region" description="Helical" evidence="1">
    <location>
        <begin position="387"/>
        <end position="407"/>
    </location>
</feature>
<feature type="transmembrane region" description="Helical" evidence="1">
    <location>
        <begin position="635"/>
        <end position="653"/>
    </location>
</feature>
<feature type="transmembrane region" description="Helical" evidence="1">
    <location>
        <begin position="436"/>
        <end position="458"/>
    </location>
</feature>